<accession>A0A430AFF7</accession>
<feature type="domain" description="Mga helix-turn-helix" evidence="1">
    <location>
        <begin position="67"/>
        <end position="150"/>
    </location>
</feature>
<evidence type="ECO:0000313" key="3">
    <source>
        <dbReference type="Proteomes" id="UP000288669"/>
    </source>
</evidence>
<gene>
    <name evidence="2" type="ORF">CBF30_09370</name>
</gene>
<organism evidence="2 3">
    <name type="scientific">Vagococcus entomophilus</name>
    <dbReference type="NCBI Taxonomy" id="1160095"/>
    <lineage>
        <taxon>Bacteria</taxon>
        <taxon>Bacillati</taxon>
        <taxon>Bacillota</taxon>
        <taxon>Bacilli</taxon>
        <taxon>Lactobacillales</taxon>
        <taxon>Enterococcaceae</taxon>
        <taxon>Vagococcus</taxon>
    </lineage>
</organism>
<comment type="caution">
    <text evidence="2">The sequence shown here is derived from an EMBL/GenBank/DDBJ whole genome shotgun (WGS) entry which is preliminary data.</text>
</comment>
<dbReference type="RefSeq" id="WP_126825742.1">
    <property type="nucleotide sequence ID" value="NZ_JBHLWU010000001.1"/>
</dbReference>
<dbReference type="AlphaFoldDB" id="A0A430AFF7"/>
<reference evidence="2 3" key="1">
    <citation type="submission" date="2017-05" db="EMBL/GenBank/DDBJ databases">
        <title>Vagococcus spp. assemblies.</title>
        <authorList>
            <person name="Gulvik C.A."/>
        </authorList>
    </citation>
    <scope>NUCLEOTIDE SEQUENCE [LARGE SCALE GENOMIC DNA]</scope>
    <source>
        <strain evidence="2 3">DSM 24756</strain>
    </source>
</reference>
<dbReference type="Proteomes" id="UP000288669">
    <property type="component" value="Unassembled WGS sequence"/>
</dbReference>
<evidence type="ECO:0000259" key="1">
    <source>
        <dbReference type="Pfam" id="PF05043"/>
    </source>
</evidence>
<dbReference type="InterPro" id="IPR036388">
    <property type="entry name" value="WH-like_DNA-bd_sf"/>
</dbReference>
<dbReference type="EMBL" id="NGJZ01000003">
    <property type="protein sequence ID" value="RSU06454.1"/>
    <property type="molecule type" value="Genomic_DNA"/>
</dbReference>
<sequence>MLSLLEHHIKNQLDMLNYMYTNQSILVKEKKISEYLNLSYETTRNYLYQLFNEANISEPLKPFLITNEEYKKIYEQTVSKSINLAILKELIFSPGHSAHYYCDTLAISPPLFAKRIRQLNNFLSRYSLEIKVKKGYRIFGQNEDQFCFFLTTCIYAFHTEIFIGPIEYTEIVTLLKKYQCPCSFGTLGGFWNEQFFACVFLVYLLRETQSSELLHSEVLPNNKLLPKDDFLMLKKLFPKLTPLAIVTAIDKFKKFMTVRISNEITCGVTKVVQTHFNWSKKELSNTSKQKIITLLSVSVVFFKRCPFTSKNFNPELCIFIDEIKKQNPRLFYSIQTLIHKIDTEFDLQTIKVFEATFYRLLAEVGVAHLIPKLTILVTTELGQEHGHYLARQLAGLLEFSNIPNEITVIELDQLKHIDAKNEYDFSLSTIKTENSATILIPYNLTLQNSSHLIKLFSQADCSS</sequence>
<proteinExistence type="predicted"/>
<dbReference type="Pfam" id="PF05043">
    <property type="entry name" value="Mga"/>
    <property type="match status" value="1"/>
</dbReference>
<name>A0A430AFF7_9ENTE</name>
<dbReference type="Gene3D" id="1.10.10.10">
    <property type="entry name" value="Winged helix-like DNA-binding domain superfamily/Winged helix DNA-binding domain"/>
    <property type="match status" value="1"/>
</dbReference>
<keyword evidence="3" id="KW-1185">Reference proteome</keyword>
<dbReference type="OrthoDB" id="2192627at2"/>
<evidence type="ECO:0000313" key="2">
    <source>
        <dbReference type="EMBL" id="RSU06454.1"/>
    </source>
</evidence>
<dbReference type="InterPro" id="IPR007737">
    <property type="entry name" value="Mga_HTH"/>
</dbReference>
<protein>
    <recommendedName>
        <fullName evidence="1">Mga helix-turn-helix domain-containing protein</fullName>
    </recommendedName>
</protein>